<dbReference type="AlphaFoldDB" id="A0A062UAJ4"/>
<evidence type="ECO:0000313" key="6">
    <source>
        <dbReference type="EMBL" id="KCZ57401.1"/>
    </source>
</evidence>
<evidence type="ECO:0000256" key="4">
    <source>
        <dbReference type="RuleBase" id="RU003345"/>
    </source>
</evidence>
<dbReference type="SUPFAM" id="SSF53720">
    <property type="entry name" value="ALDH-like"/>
    <property type="match status" value="1"/>
</dbReference>
<name>A0A062UAJ4_9PROT</name>
<protein>
    <recommendedName>
        <fullName evidence="5">Aldehyde dehydrogenase domain-containing protein</fullName>
    </recommendedName>
</protein>
<organism evidence="6 7">
    <name type="scientific">Hyphomonas beringensis</name>
    <dbReference type="NCBI Taxonomy" id="1280946"/>
    <lineage>
        <taxon>Bacteria</taxon>
        <taxon>Pseudomonadati</taxon>
        <taxon>Pseudomonadota</taxon>
        <taxon>Alphaproteobacteria</taxon>
        <taxon>Hyphomonadales</taxon>
        <taxon>Hyphomonadaceae</taxon>
        <taxon>Hyphomonas</taxon>
    </lineage>
</organism>
<dbReference type="InterPro" id="IPR016162">
    <property type="entry name" value="Ald_DH_N"/>
</dbReference>
<comment type="similarity">
    <text evidence="1 4">Belongs to the aldehyde dehydrogenase family.</text>
</comment>
<dbReference type="eggNOG" id="COG1012">
    <property type="taxonomic scope" value="Bacteria"/>
</dbReference>
<sequence>MMKGELRRVFNSVPAILYFSDIIFGRCKEMIQETATASAGLRTIVHFIDGQDTAPQSDNYFDSVDPSNGAVYARVASGNANDVGAAVASAKAASASWAAMRPLDRGVIIQKIGAALLEHIVALAEIETREMGMPSQASPGIIAASAEYFTYYGGLAPSVHGDTIPVDESTLAYTLYEPYGVVGIITPWNAPLNQAARSVAPALAAGNTVVVKPSEYTSRATVELARIAHEAGLPAGVLNVVTGTGPDVGEPLVRHPDIEKIAFTGSVRTGARIGAIAGERIVPVTLELGGKSPDIVFADAKLDVAVRQVLFGFIANSGQICTSGTRVIVERSILARFSEMLADAARSIPIGVDKPFPCLGPIANRMQYEKVLGYMDSARREGARLITGGGPARGVGLDGGFYVEPTIYTDVRPDMKIVREEVFGPVGVLIPFDTEEEAISIANDTDYGLAAGIWSQDASRVHRVAAQLQAGTVYINAWHAQTVEVPMGGYKRSGVGRERGIGAIKAYMQTKNITQKLI</sequence>
<evidence type="ECO:0000259" key="5">
    <source>
        <dbReference type="Pfam" id="PF00171"/>
    </source>
</evidence>
<keyword evidence="7" id="KW-1185">Reference proteome</keyword>
<feature type="domain" description="Aldehyde dehydrogenase" evidence="5">
    <location>
        <begin position="56"/>
        <end position="513"/>
    </location>
</feature>
<keyword evidence="2 4" id="KW-0560">Oxidoreductase</keyword>
<proteinExistence type="inferred from homology"/>
<evidence type="ECO:0000256" key="2">
    <source>
        <dbReference type="ARBA" id="ARBA00023002"/>
    </source>
</evidence>
<dbReference type="EMBL" id="AWFF01000001">
    <property type="protein sequence ID" value="KCZ57401.1"/>
    <property type="molecule type" value="Genomic_DNA"/>
</dbReference>
<dbReference type="PANTHER" id="PTHR11699">
    <property type="entry name" value="ALDEHYDE DEHYDROGENASE-RELATED"/>
    <property type="match status" value="1"/>
</dbReference>
<dbReference type="InterPro" id="IPR015590">
    <property type="entry name" value="Aldehyde_DH_dom"/>
</dbReference>
<dbReference type="PROSITE" id="PS00687">
    <property type="entry name" value="ALDEHYDE_DEHYDR_GLU"/>
    <property type="match status" value="1"/>
</dbReference>
<evidence type="ECO:0000256" key="1">
    <source>
        <dbReference type="ARBA" id="ARBA00009986"/>
    </source>
</evidence>
<comment type="caution">
    <text evidence="6">The sequence shown here is derived from an EMBL/GenBank/DDBJ whole genome shotgun (WGS) entry which is preliminary data.</text>
</comment>
<dbReference type="STRING" id="1280946.HY29_01340"/>
<dbReference type="InterPro" id="IPR016163">
    <property type="entry name" value="Ald_DH_C"/>
</dbReference>
<evidence type="ECO:0000256" key="3">
    <source>
        <dbReference type="PROSITE-ProRule" id="PRU10007"/>
    </source>
</evidence>
<evidence type="ECO:0000313" key="7">
    <source>
        <dbReference type="Proteomes" id="UP000027037"/>
    </source>
</evidence>
<dbReference type="FunFam" id="3.40.309.10:FF:000012">
    <property type="entry name" value="Betaine aldehyde dehydrogenase"/>
    <property type="match status" value="1"/>
</dbReference>
<gene>
    <name evidence="6" type="ORF">HY29_01340</name>
</gene>
<dbReference type="FunFam" id="3.40.605.10:FF:000007">
    <property type="entry name" value="NAD/NADP-dependent betaine aldehyde dehydrogenase"/>
    <property type="match status" value="1"/>
</dbReference>
<dbReference type="InterPro" id="IPR016161">
    <property type="entry name" value="Ald_DH/histidinol_DH"/>
</dbReference>
<dbReference type="Proteomes" id="UP000027037">
    <property type="component" value="Unassembled WGS sequence"/>
</dbReference>
<reference evidence="6 7" key="1">
    <citation type="journal article" date="2014" name="Antonie Van Leeuwenhoek">
        <title>Hyphomonas beringensis sp. nov. and Hyphomonas chukchiensis sp. nov., isolated from surface seawater of the Bering Sea and Chukchi Sea.</title>
        <authorList>
            <person name="Li C."/>
            <person name="Lai Q."/>
            <person name="Li G."/>
            <person name="Dong C."/>
            <person name="Wang J."/>
            <person name="Liao Y."/>
            <person name="Shao Z."/>
        </authorList>
    </citation>
    <scope>NUCLEOTIDE SEQUENCE [LARGE SCALE GENOMIC DNA]</scope>
    <source>
        <strain evidence="6 7">25B14_1</strain>
    </source>
</reference>
<dbReference type="GO" id="GO:0016620">
    <property type="term" value="F:oxidoreductase activity, acting on the aldehyde or oxo group of donors, NAD or NADP as acceptor"/>
    <property type="evidence" value="ECO:0007669"/>
    <property type="project" value="InterPro"/>
</dbReference>
<accession>A0A062UAJ4</accession>
<dbReference type="Pfam" id="PF00171">
    <property type="entry name" value="Aldedh"/>
    <property type="match status" value="1"/>
</dbReference>
<dbReference type="PATRIC" id="fig|1280946.3.peg.257"/>
<dbReference type="InterPro" id="IPR029510">
    <property type="entry name" value="Ald_DH_CS_GLU"/>
</dbReference>
<dbReference type="Gene3D" id="3.40.309.10">
    <property type="entry name" value="Aldehyde Dehydrogenase, Chain A, domain 2"/>
    <property type="match status" value="1"/>
</dbReference>
<dbReference type="Gene3D" id="3.40.605.10">
    <property type="entry name" value="Aldehyde Dehydrogenase, Chain A, domain 1"/>
    <property type="match status" value="1"/>
</dbReference>
<feature type="active site" evidence="3">
    <location>
        <position position="287"/>
    </location>
</feature>